<dbReference type="InterPro" id="IPR002347">
    <property type="entry name" value="SDR_fam"/>
</dbReference>
<proteinExistence type="inferred from homology"/>
<dbReference type="EC" id="1.1.1.47" evidence="2"/>
<dbReference type="PANTHER" id="PTHR42760:SF124">
    <property type="entry name" value="SHORT-CHAIN DEHYDROGENASE_REDUCTASE"/>
    <property type="match status" value="1"/>
</dbReference>
<dbReference type="InterPro" id="IPR036291">
    <property type="entry name" value="NAD(P)-bd_dom_sf"/>
</dbReference>
<keyword evidence="2" id="KW-0560">Oxidoreductase</keyword>
<dbReference type="PROSITE" id="PS00061">
    <property type="entry name" value="ADH_SHORT"/>
    <property type="match status" value="1"/>
</dbReference>
<protein>
    <submittedName>
        <fullName evidence="2">Glucose 1-dehydrogenase</fullName>
        <ecNumber evidence="2">1.1.1.47</ecNumber>
    </submittedName>
</protein>
<dbReference type="Proteomes" id="UP001243009">
    <property type="component" value="Unassembled WGS sequence"/>
</dbReference>
<gene>
    <name evidence="2" type="ORF">Q7A36_03735</name>
</gene>
<evidence type="ECO:0000313" key="3">
    <source>
        <dbReference type="Proteomes" id="UP001243009"/>
    </source>
</evidence>
<dbReference type="PANTHER" id="PTHR42760">
    <property type="entry name" value="SHORT-CHAIN DEHYDROGENASES/REDUCTASES FAMILY MEMBER"/>
    <property type="match status" value="1"/>
</dbReference>
<dbReference type="CDD" id="cd05233">
    <property type="entry name" value="SDR_c"/>
    <property type="match status" value="1"/>
</dbReference>
<comment type="caution">
    <text evidence="2">The sequence shown here is derived from an EMBL/GenBank/DDBJ whole genome shotgun (WGS) entry which is preliminary data.</text>
</comment>
<sequence length="262" mass="27516">MSGRLQGRVALVTGGASGIGRAIAARFAREGATVVIADVTTAVREGGTPTHEWLAAEGLPVSHVAADVSRETDCEAAVAAALARHGRLDILVNDAAIGLGKPLLDCSREEWDRVLAVNLTGVFLMTRAAVRHMVTQDPPASAPPDVRGRIVNISSQHGMVASPEDIAYGTSKAGVAYLTRQVAVDYAAQGILCNAVAPGKILTGKTGRAVEPRWIEYSHARTPWPRLGRPEDVAGAALFLASDDAQYVTGENLMVDGGWMAF</sequence>
<dbReference type="EMBL" id="JAUTWS010000003">
    <property type="protein sequence ID" value="MDO9707443.1"/>
    <property type="molecule type" value="Genomic_DNA"/>
</dbReference>
<dbReference type="InterPro" id="IPR020904">
    <property type="entry name" value="Sc_DH/Rdtase_CS"/>
</dbReference>
<dbReference type="NCBIfam" id="NF005559">
    <property type="entry name" value="PRK07231.1"/>
    <property type="match status" value="1"/>
</dbReference>
<evidence type="ECO:0000313" key="2">
    <source>
        <dbReference type="EMBL" id="MDO9707443.1"/>
    </source>
</evidence>
<keyword evidence="3" id="KW-1185">Reference proteome</keyword>
<dbReference type="SUPFAM" id="SSF51735">
    <property type="entry name" value="NAD(P)-binding Rossmann-fold domains"/>
    <property type="match status" value="1"/>
</dbReference>
<dbReference type="GO" id="GO:0047936">
    <property type="term" value="F:glucose 1-dehydrogenase [NAD(P)+] activity"/>
    <property type="evidence" value="ECO:0007669"/>
    <property type="project" value="UniProtKB-EC"/>
</dbReference>
<accession>A0ABT9DU82</accession>
<dbReference type="Pfam" id="PF13561">
    <property type="entry name" value="adh_short_C2"/>
    <property type="match status" value="1"/>
</dbReference>
<dbReference type="RefSeq" id="WP_305102314.1">
    <property type="nucleotide sequence ID" value="NZ_JAUTWS010000003.1"/>
</dbReference>
<dbReference type="Gene3D" id="3.40.50.720">
    <property type="entry name" value="NAD(P)-binding Rossmann-like Domain"/>
    <property type="match status" value="1"/>
</dbReference>
<name>A0ABT9DU82_9PROT</name>
<dbReference type="PRINTS" id="PR00081">
    <property type="entry name" value="GDHRDH"/>
</dbReference>
<dbReference type="PRINTS" id="PR00080">
    <property type="entry name" value="SDRFAMILY"/>
</dbReference>
<organism evidence="2 3">
    <name type="scientific">Paracraurococcus lichenis</name>
    <dbReference type="NCBI Taxonomy" id="3064888"/>
    <lineage>
        <taxon>Bacteria</taxon>
        <taxon>Pseudomonadati</taxon>
        <taxon>Pseudomonadota</taxon>
        <taxon>Alphaproteobacteria</taxon>
        <taxon>Acetobacterales</taxon>
        <taxon>Roseomonadaceae</taxon>
        <taxon>Paracraurococcus</taxon>
    </lineage>
</organism>
<evidence type="ECO:0000256" key="1">
    <source>
        <dbReference type="ARBA" id="ARBA00006484"/>
    </source>
</evidence>
<reference evidence="2 3" key="1">
    <citation type="submission" date="2023-08" db="EMBL/GenBank/DDBJ databases">
        <title>The draft genome sequence of Paracraurococcus sp. LOR1-02.</title>
        <authorList>
            <person name="Kingkaew E."/>
            <person name="Tanasupawat S."/>
        </authorList>
    </citation>
    <scope>NUCLEOTIDE SEQUENCE [LARGE SCALE GENOMIC DNA]</scope>
    <source>
        <strain evidence="2 3">LOR1-02</strain>
    </source>
</reference>
<comment type="similarity">
    <text evidence="1">Belongs to the short-chain dehydrogenases/reductases (SDR) family.</text>
</comment>